<evidence type="ECO:0000313" key="1">
    <source>
        <dbReference type="EMBL" id="KFF03166.1"/>
    </source>
</evidence>
<protein>
    <submittedName>
        <fullName evidence="2">FKBP-type peptidylprolyl isomerase</fullName>
    </submittedName>
</protein>
<dbReference type="RefSeq" id="WP_035628716.1">
    <property type="nucleotide sequence ID" value="NZ_JBEWQG010000045.1"/>
</dbReference>
<evidence type="ECO:0000313" key="3">
    <source>
        <dbReference type="Proteomes" id="UP000028712"/>
    </source>
</evidence>
<dbReference type="Proteomes" id="UP000198424">
    <property type="component" value="Unassembled WGS sequence"/>
</dbReference>
<dbReference type="EMBL" id="JPRM01000059">
    <property type="protein sequence ID" value="KFF03166.1"/>
    <property type="molecule type" value="Genomic_DNA"/>
</dbReference>
<dbReference type="Proteomes" id="UP000028712">
    <property type="component" value="Unassembled WGS sequence"/>
</dbReference>
<dbReference type="STRING" id="991.IW20_24950"/>
<dbReference type="InterPro" id="IPR046357">
    <property type="entry name" value="PPIase_dom_sf"/>
</dbReference>
<comment type="caution">
    <text evidence="1">The sequence shown here is derived from an EMBL/GenBank/DDBJ whole genome shotgun (WGS) entry which is preliminary data.</text>
</comment>
<evidence type="ECO:0000313" key="4">
    <source>
        <dbReference type="Proteomes" id="UP000198424"/>
    </source>
</evidence>
<dbReference type="OrthoDB" id="1424215at2"/>
<evidence type="ECO:0000313" key="2">
    <source>
        <dbReference type="EMBL" id="OXA94080.1"/>
    </source>
</evidence>
<dbReference type="GO" id="GO:0005509">
    <property type="term" value="F:calcium ion binding"/>
    <property type="evidence" value="ECO:0007669"/>
    <property type="project" value="InterPro"/>
</dbReference>
<proteinExistence type="predicted"/>
<keyword evidence="2" id="KW-0413">Isomerase</keyword>
<accession>A0A085ZFF2</accession>
<dbReference type="SUPFAM" id="SSF54534">
    <property type="entry name" value="FKBP-like"/>
    <property type="match status" value="1"/>
</dbReference>
<organism evidence="1 3">
    <name type="scientific">Flavobacterium hydatis</name>
    <name type="common">Cytophaga aquatilis</name>
    <dbReference type="NCBI Taxonomy" id="991"/>
    <lineage>
        <taxon>Bacteria</taxon>
        <taxon>Pseudomonadati</taxon>
        <taxon>Bacteroidota</taxon>
        <taxon>Flavobacteriia</taxon>
        <taxon>Flavobacteriales</taxon>
        <taxon>Flavobacteriaceae</taxon>
        <taxon>Flavobacterium</taxon>
    </lineage>
</organism>
<dbReference type="AlphaFoldDB" id="A0A085ZFF2"/>
<gene>
    <name evidence="2" type="ORF">B0A62_12050</name>
    <name evidence="1" type="ORF">IW20_24950</name>
</gene>
<dbReference type="PROSITE" id="PS51257">
    <property type="entry name" value="PROKAR_LIPOPROTEIN"/>
    <property type="match status" value="1"/>
</dbReference>
<name>A0A085ZFF2_FLAHY</name>
<keyword evidence="4" id="KW-1185">Reference proteome</keyword>
<dbReference type="Gene3D" id="3.10.50.40">
    <property type="match status" value="1"/>
</dbReference>
<dbReference type="Gene3D" id="4.10.1080.10">
    <property type="entry name" value="TSP type-3 repeat"/>
    <property type="match status" value="1"/>
</dbReference>
<reference evidence="2 4" key="2">
    <citation type="submission" date="2016-11" db="EMBL/GenBank/DDBJ databases">
        <title>Whole genomes of Flavobacteriaceae.</title>
        <authorList>
            <person name="Stine C."/>
            <person name="Li C."/>
            <person name="Tadesse D."/>
        </authorList>
    </citation>
    <scope>NUCLEOTIDE SEQUENCE [LARGE SCALE GENOMIC DNA]</scope>
    <source>
        <strain evidence="2 4">ATCC 29551</strain>
    </source>
</reference>
<sequence>MNKFKYYFILTFATLAIFSCSKSDSAYVEPLRDFQEQYNTDIAVIEDYLKNNTITITEAAGKTEDQDVKIELITKPTEQKSIWFYLNSPTFPTLKVKNVELHGITYKLYYLVLREGVGESPSNVDGVLSSYNGTYLFRKAGATATDPTVVTATQFEQIVFPQTFYDLYQMIKGWGEVFPEFKVGTSTGGSNGAIVYNDFGAGVMFLPSGLGYYAGGSGSIPSYSPLVFSFKLYALQRLDHDGDGIFSYLEDKNGDGYVRDMRNTTEYPKQLGNPDDTDKDGIPDFLDVDDDGDGYTTKVETKRPDTVIGDKVISNGYYPFNGAAEDDPSTPNIDETQGIPAYIPATKAFDYTSPSRVRVHLDNTYPLKK</sequence>
<dbReference type="eggNOG" id="COG0545">
    <property type="taxonomic scope" value="Bacteria"/>
</dbReference>
<dbReference type="EMBL" id="MUGY01000011">
    <property type="protein sequence ID" value="OXA94080.1"/>
    <property type="molecule type" value="Genomic_DNA"/>
</dbReference>
<reference evidence="1 3" key="1">
    <citation type="submission" date="2014-07" db="EMBL/GenBank/DDBJ databases">
        <title>Genome of Flavobacterium hydatis DSM 2063.</title>
        <authorList>
            <person name="Pipes S.E."/>
            <person name="Stropko S.J."/>
            <person name="Newman J.D."/>
        </authorList>
    </citation>
    <scope>NUCLEOTIDE SEQUENCE [LARGE SCALE GENOMIC DNA]</scope>
    <source>
        <strain evidence="1 3">DSM 2063</strain>
    </source>
</reference>
<dbReference type="InterPro" id="IPR028974">
    <property type="entry name" value="TSP_type-3_rpt"/>
</dbReference>
<dbReference type="GO" id="GO:0003755">
    <property type="term" value="F:peptidyl-prolyl cis-trans isomerase activity"/>
    <property type="evidence" value="ECO:0007669"/>
    <property type="project" value="InterPro"/>
</dbReference>